<evidence type="ECO:0000313" key="1">
    <source>
        <dbReference type="EMBL" id="KAL2723858.1"/>
    </source>
</evidence>
<accession>A0ABD2ATB0</accession>
<comment type="caution">
    <text evidence="1">The sequence shown here is derived from an EMBL/GenBank/DDBJ whole genome shotgun (WGS) entry which is preliminary data.</text>
</comment>
<dbReference type="AlphaFoldDB" id="A0ABD2ATB0"/>
<protein>
    <submittedName>
        <fullName evidence="1">Gamma-glutamyltranspeptidase 1-like</fullName>
    </submittedName>
</protein>
<sequence>MNKIQSVCYRVIKETANSAKCLVDVRRFSVAPIIIVLIIQREGCNIKFNSLSELGQYKQVIIAQ</sequence>
<proteinExistence type="predicted"/>
<organism evidence="1 2">
    <name type="scientific">Vespula squamosa</name>
    <name type="common">Southern yellow jacket</name>
    <name type="synonym">Wasp</name>
    <dbReference type="NCBI Taxonomy" id="30214"/>
    <lineage>
        <taxon>Eukaryota</taxon>
        <taxon>Metazoa</taxon>
        <taxon>Ecdysozoa</taxon>
        <taxon>Arthropoda</taxon>
        <taxon>Hexapoda</taxon>
        <taxon>Insecta</taxon>
        <taxon>Pterygota</taxon>
        <taxon>Neoptera</taxon>
        <taxon>Endopterygota</taxon>
        <taxon>Hymenoptera</taxon>
        <taxon>Apocrita</taxon>
        <taxon>Aculeata</taxon>
        <taxon>Vespoidea</taxon>
        <taxon>Vespidae</taxon>
        <taxon>Vespinae</taxon>
        <taxon>Vespula</taxon>
    </lineage>
</organism>
<dbReference type="EMBL" id="JAUDFV010000139">
    <property type="protein sequence ID" value="KAL2723858.1"/>
    <property type="molecule type" value="Genomic_DNA"/>
</dbReference>
<dbReference type="Proteomes" id="UP001607302">
    <property type="component" value="Unassembled WGS sequence"/>
</dbReference>
<reference evidence="1 2" key="1">
    <citation type="journal article" date="2024" name="Ann. Entomol. Soc. Am.">
        <title>Genomic analyses of the southern and eastern yellowjacket wasps (Hymenoptera: Vespidae) reveal evolutionary signatures of social life.</title>
        <authorList>
            <person name="Catto M.A."/>
            <person name="Caine P.B."/>
            <person name="Orr S.E."/>
            <person name="Hunt B.G."/>
            <person name="Goodisman M.A.D."/>
        </authorList>
    </citation>
    <scope>NUCLEOTIDE SEQUENCE [LARGE SCALE GENOMIC DNA]</scope>
    <source>
        <strain evidence="1">233</strain>
        <tissue evidence="1">Head and thorax</tissue>
    </source>
</reference>
<keyword evidence="2" id="KW-1185">Reference proteome</keyword>
<evidence type="ECO:0000313" key="2">
    <source>
        <dbReference type="Proteomes" id="UP001607302"/>
    </source>
</evidence>
<name>A0ABD2ATB0_VESSQ</name>
<gene>
    <name evidence="1" type="ORF">V1478_008371</name>
</gene>